<name>A0A2K1L2I9_PHYPA</name>
<dbReference type="EnsemblPlants" id="Pp3c2_21390V3.1">
    <property type="protein sequence ID" value="PAC:32932721.CDS.1"/>
    <property type="gene ID" value="Pp3c2_21390"/>
</dbReference>
<keyword evidence="4" id="KW-1185">Reference proteome</keyword>
<evidence type="ECO:0000313" key="4">
    <source>
        <dbReference type="Proteomes" id="UP000006727"/>
    </source>
</evidence>
<reference evidence="3" key="3">
    <citation type="submission" date="2020-12" db="UniProtKB">
        <authorList>
            <consortium name="EnsemblPlants"/>
        </authorList>
    </citation>
    <scope>IDENTIFICATION</scope>
</reference>
<dbReference type="Proteomes" id="UP000006727">
    <property type="component" value="Chromosome 2"/>
</dbReference>
<feature type="signal peptide" evidence="1">
    <location>
        <begin position="1"/>
        <end position="16"/>
    </location>
</feature>
<organism evidence="2">
    <name type="scientific">Physcomitrium patens</name>
    <name type="common">Spreading-leaved earth moss</name>
    <name type="synonym">Physcomitrella patens</name>
    <dbReference type="NCBI Taxonomy" id="3218"/>
    <lineage>
        <taxon>Eukaryota</taxon>
        <taxon>Viridiplantae</taxon>
        <taxon>Streptophyta</taxon>
        <taxon>Embryophyta</taxon>
        <taxon>Bryophyta</taxon>
        <taxon>Bryophytina</taxon>
        <taxon>Bryopsida</taxon>
        <taxon>Funariidae</taxon>
        <taxon>Funariales</taxon>
        <taxon>Funariaceae</taxon>
        <taxon>Physcomitrium</taxon>
    </lineage>
</organism>
<dbReference type="Gramene" id="Pp3c2_21390V3.1">
    <property type="protein sequence ID" value="PAC:32932721.CDS.1"/>
    <property type="gene ID" value="Pp3c2_21390"/>
</dbReference>
<dbReference type="PaxDb" id="3218-PP1S165_133V6.1"/>
<dbReference type="EMBL" id="ABEU02000002">
    <property type="protein sequence ID" value="PNR60239.1"/>
    <property type="molecule type" value="Genomic_DNA"/>
</dbReference>
<dbReference type="InParanoid" id="A0A2K1L2I9"/>
<evidence type="ECO:0000313" key="3">
    <source>
        <dbReference type="EnsemblPlants" id="PAC:32932721.CDS.1"/>
    </source>
</evidence>
<proteinExistence type="predicted"/>
<sequence length="52" mass="5821">MATLSLLSMICSQTVARLPLLELAGLKSRACGSLLRALRFNSWLERQYLVII</sequence>
<evidence type="ECO:0000313" key="2">
    <source>
        <dbReference type="EMBL" id="PNR60239.1"/>
    </source>
</evidence>
<accession>A0A2K1L2I9</accession>
<protein>
    <submittedName>
        <fullName evidence="2 3">Uncharacterized protein</fullName>
    </submittedName>
</protein>
<gene>
    <name evidence="2" type="ORF">PHYPA_003032</name>
</gene>
<evidence type="ECO:0000256" key="1">
    <source>
        <dbReference type="SAM" id="SignalP"/>
    </source>
</evidence>
<dbReference type="AlphaFoldDB" id="A0A2K1L2I9"/>
<reference evidence="2 4" key="2">
    <citation type="journal article" date="2018" name="Plant J.">
        <title>The Physcomitrella patens chromosome-scale assembly reveals moss genome structure and evolution.</title>
        <authorList>
            <person name="Lang D."/>
            <person name="Ullrich K.K."/>
            <person name="Murat F."/>
            <person name="Fuchs J."/>
            <person name="Jenkins J."/>
            <person name="Haas F.B."/>
            <person name="Piednoel M."/>
            <person name="Gundlach H."/>
            <person name="Van Bel M."/>
            <person name="Meyberg R."/>
            <person name="Vives C."/>
            <person name="Morata J."/>
            <person name="Symeonidi A."/>
            <person name="Hiss M."/>
            <person name="Muchero W."/>
            <person name="Kamisugi Y."/>
            <person name="Saleh O."/>
            <person name="Blanc G."/>
            <person name="Decker E.L."/>
            <person name="van Gessel N."/>
            <person name="Grimwood J."/>
            <person name="Hayes R.D."/>
            <person name="Graham S.W."/>
            <person name="Gunter L.E."/>
            <person name="McDaniel S.F."/>
            <person name="Hoernstein S.N.W."/>
            <person name="Larsson A."/>
            <person name="Li F.W."/>
            <person name="Perroud P.F."/>
            <person name="Phillips J."/>
            <person name="Ranjan P."/>
            <person name="Rokshar D.S."/>
            <person name="Rothfels C.J."/>
            <person name="Schneider L."/>
            <person name="Shu S."/>
            <person name="Stevenson D.W."/>
            <person name="Thummler F."/>
            <person name="Tillich M."/>
            <person name="Villarreal Aguilar J.C."/>
            <person name="Widiez T."/>
            <person name="Wong G.K."/>
            <person name="Wymore A."/>
            <person name="Zhang Y."/>
            <person name="Zimmer A.D."/>
            <person name="Quatrano R.S."/>
            <person name="Mayer K.F.X."/>
            <person name="Goodstein D."/>
            <person name="Casacuberta J.M."/>
            <person name="Vandepoele K."/>
            <person name="Reski R."/>
            <person name="Cuming A.C."/>
            <person name="Tuskan G.A."/>
            <person name="Maumus F."/>
            <person name="Salse J."/>
            <person name="Schmutz J."/>
            <person name="Rensing S.A."/>
        </authorList>
    </citation>
    <scope>NUCLEOTIDE SEQUENCE [LARGE SCALE GENOMIC DNA]</scope>
    <source>
        <strain evidence="3 4">cv. Gransden 2004</strain>
    </source>
</reference>
<feature type="chain" id="PRO_5036043113" evidence="1">
    <location>
        <begin position="17"/>
        <end position="52"/>
    </location>
</feature>
<keyword evidence="1" id="KW-0732">Signal</keyword>
<reference evidence="2 4" key="1">
    <citation type="journal article" date="2008" name="Science">
        <title>The Physcomitrella genome reveals evolutionary insights into the conquest of land by plants.</title>
        <authorList>
            <person name="Rensing S."/>
            <person name="Lang D."/>
            <person name="Zimmer A."/>
            <person name="Terry A."/>
            <person name="Salamov A."/>
            <person name="Shapiro H."/>
            <person name="Nishiyama T."/>
            <person name="Perroud P.-F."/>
            <person name="Lindquist E."/>
            <person name="Kamisugi Y."/>
            <person name="Tanahashi T."/>
            <person name="Sakakibara K."/>
            <person name="Fujita T."/>
            <person name="Oishi K."/>
            <person name="Shin-I T."/>
            <person name="Kuroki Y."/>
            <person name="Toyoda A."/>
            <person name="Suzuki Y."/>
            <person name="Hashimoto A."/>
            <person name="Yamaguchi K."/>
            <person name="Sugano A."/>
            <person name="Kohara Y."/>
            <person name="Fujiyama A."/>
            <person name="Anterola A."/>
            <person name="Aoki S."/>
            <person name="Ashton N."/>
            <person name="Barbazuk W.B."/>
            <person name="Barker E."/>
            <person name="Bennetzen J."/>
            <person name="Bezanilla M."/>
            <person name="Blankenship R."/>
            <person name="Cho S.H."/>
            <person name="Dutcher S."/>
            <person name="Estelle M."/>
            <person name="Fawcett J.A."/>
            <person name="Gundlach H."/>
            <person name="Hanada K."/>
            <person name="Heyl A."/>
            <person name="Hicks K.A."/>
            <person name="Hugh J."/>
            <person name="Lohr M."/>
            <person name="Mayer K."/>
            <person name="Melkozernov A."/>
            <person name="Murata T."/>
            <person name="Nelson D."/>
            <person name="Pils B."/>
            <person name="Prigge M."/>
            <person name="Reiss B."/>
            <person name="Renner T."/>
            <person name="Rombauts S."/>
            <person name="Rushton P."/>
            <person name="Sanderfoot A."/>
            <person name="Schween G."/>
            <person name="Shiu S.-H."/>
            <person name="Stueber K."/>
            <person name="Theodoulou F.L."/>
            <person name="Tu H."/>
            <person name="Van de Peer Y."/>
            <person name="Verrier P.J."/>
            <person name="Waters E."/>
            <person name="Wood A."/>
            <person name="Yang L."/>
            <person name="Cove D."/>
            <person name="Cuming A."/>
            <person name="Hasebe M."/>
            <person name="Lucas S."/>
            <person name="Mishler D.B."/>
            <person name="Reski R."/>
            <person name="Grigoriev I."/>
            <person name="Quatrano R.S."/>
            <person name="Boore J.L."/>
        </authorList>
    </citation>
    <scope>NUCLEOTIDE SEQUENCE [LARGE SCALE GENOMIC DNA]</scope>
    <source>
        <strain evidence="3 4">cv. Gransden 2004</strain>
    </source>
</reference>